<dbReference type="AlphaFoldDB" id="Q5NZ31"/>
<gene>
    <name evidence="2" type="ORF">ebA6226</name>
</gene>
<sequence length="262" mass="29430">MSTESMTHPVVLQTQALILAGEIAEAESQLVAIAEAGGDQALVSVLDEIEPKDLLAIMREFDSSKESVVNLVVSAEQFVDAILLERKYGEPIEKYVPRLRNTMNAVMHRTPASCAEILECLTERDEGIRLLADYFTDYHDLLQNFAFHGRFEEDFDLEKAMAPKRTHTFDAEQFDDMEQGLEAGDSMELARPAMSRSEVADGDWMETAWVLRHEFQDSFELLIIEIQDRSRRELEAAAVQSPLPAGEPGVPKIPEDEEESAI</sequence>
<organism evidence="2 3">
    <name type="scientific">Aromatoleum aromaticum (strain DSM 19018 / LMG 30748 / EbN1)</name>
    <name type="common">Azoarcus sp. (strain EbN1)</name>
    <dbReference type="NCBI Taxonomy" id="76114"/>
    <lineage>
        <taxon>Bacteria</taxon>
        <taxon>Pseudomonadati</taxon>
        <taxon>Pseudomonadota</taxon>
        <taxon>Betaproteobacteria</taxon>
        <taxon>Rhodocyclales</taxon>
        <taxon>Rhodocyclaceae</taxon>
        <taxon>Aromatoleum</taxon>
    </lineage>
</organism>
<dbReference type="Proteomes" id="UP000006552">
    <property type="component" value="Chromosome"/>
</dbReference>
<evidence type="ECO:0000313" key="3">
    <source>
        <dbReference type="Proteomes" id="UP000006552"/>
    </source>
</evidence>
<dbReference type="eggNOG" id="ENOG502ZBBX">
    <property type="taxonomic scope" value="Bacteria"/>
</dbReference>
<dbReference type="KEGG" id="eba:ebA6226"/>
<dbReference type="STRING" id="76114.ebA6226"/>
<protein>
    <submittedName>
        <fullName evidence="2">Uncharacterized protein</fullName>
    </submittedName>
</protein>
<evidence type="ECO:0000256" key="1">
    <source>
        <dbReference type="SAM" id="MobiDB-lite"/>
    </source>
</evidence>
<evidence type="ECO:0000313" key="2">
    <source>
        <dbReference type="EMBL" id="CAI09683.1"/>
    </source>
</evidence>
<keyword evidence="3" id="KW-1185">Reference proteome</keyword>
<proteinExistence type="predicted"/>
<accession>Q5NZ31</accession>
<reference evidence="2 3" key="1">
    <citation type="journal article" date="2005" name="Arch. Microbiol.">
        <title>The genome sequence of an anaerobic aromatic-degrading denitrifying bacterium, strain EbN1.</title>
        <authorList>
            <person name="Rabus R."/>
            <person name="Kube M."/>
            <person name="Heider J."/>
            <person name="Beck A."/>
            <person name="Heitmann K."/>
            <person name="Widdel F."/>
            <person name="Reinhardt R."/>
        </authorList>
    </citation>
    <scope>NUCLEOTIDE SEQUENCE [LARGE SCALE GENOMIC DNA]</scope>
    <source>
        <strain evidence="2 3">EbN1</strain>
    </source>
</reference>
<feature type="region of interest" description="Disordered" evidence="1">
    <location>
        <begin position="234"/>
        <end position="262"/>
    </location>
</feature>
<dbReference type="EMBL" id="CR555306">
    <property type="protein sequence ID" value="CAI09683.1"/>
    <property type="molecule type" value="Genomic_DNA"/>
</dbReference>
<dbReference type="HOGENOM" id="CLU_1119475_0_0_4"/>
<name>Q5NZ31_AROAE</name>